<keyword evidence="5" id="KW-1185">Reference proteome</keyword>
<reference evidence="4 5" key="1">
    <citation type="submission" date="2019-02" db="EMBL/GenBank/DDBJ databases">
        <title>Genome sequencing of the rare red list fungi Antrodiella citrinella (Flaviporus citrinellus).</title>
        <authorList>
            <person name="Buettner E."/>
            <person name="Kellner H."/>
        </authorList>
    </citation>
    <scope>NUCLEOTIDE SEQUENCE [LARGE SCALE GENOMIC DNA]</scope>
    <source>
        <strain evidence="4 5">DSM 108506</strain>
    </source>
</reference>
<protein>
    <recommendedName>
        <fullName evidence="3">Homeobox domain-containing protein</fullName>
    </recommendedName>
</protein>
<comment type="caution">
    <text evidence="4">The sequence shown here is derived from an EMBL/GenBank/DDBJ whole genome shotgun (WGS) entry which is preliminary data.</text>
</comment>
<organism evidence="4 5">
    <name type="scientific">Antrodiella citrinella</name>
    <dbReference type="NCBI Taxonomy" id="2447956"/>
    <lineage>
        <taxon>Eukaryota</taxon>
        <taxon>Fungi</taxon>
        <taxon>Dikarya</taxon>
        <taxon>Basidiomycota</taxon>
        <taxon>Agaricomycotina</taxon>
        <taxon>Agaricomycetes</taxon>
        <taxon>Polyporales</taxon>
        <taxon>Steccherinaceae</taxon>
        <taxon>Antrodiella</taxon>
    </lineage>
</organism>
<dbReference type="Proteomes" id="UP000308730">
    <property type="component" value="Unassembled WGS sequence"/>
</dbReference>
<dbReference type="CDD" id="cd00086">
    <property type="entry name" value="homeodomain"/>
    <property type="match status" value="1"/>
</dbReference>
<dbReference type="GO" id="GO:0005634">
    <property type="term" value="C:nucleus"/>
    <property type="evidence" value="ECO:0007669"/>
    <property type="project" value="UniProtKB-SubCell"/>
</dbReference>
<dbReference type="Gene3D" id="1.10.10.60">
    <property type="entry name" value="Homeodomain-like"/>
    <property type="match status" value="1"/>
</dbReference>
<accession>A0A4S4N384</accession>
<evidence type="ECO:0000256" key="1">
    <source>
        <dbReference type="PROSITE-ProRule" id="PRU00108"/>
    </source>
</evidence>
<keyword evidence="1 2" id="KW-0238">DNA-binding</keyword>
<dbReference type="SUPFAM" id="SSF46689">
    <property type="entry name" value="Homeodomain-like"/>
    <property type="match status" value="1"/>
</dbReference>
<gene>
    <name evidence="4" type="ORF">EUX98_g760</name>
</gene>
<dbReference type="Pfam" id="PF00046">
    <property type="entry name" value="Homeodomain"/>
    <property type="match status" value="1"/>
</dbReference>
<sequence>MHERPSCSDVVDKRSAFKTETVFLLEQAFIANAYPSRAEKECLAARMGMEYKQVNTWTGAF</sequence>
<keyword evidence="1 2" id="KW-0371">Homeobox</keyword>
<feature type="domain" description="Homeobox" evidence="3">
    <location>
        <begin position="8"/>
        <end position="57"/>
    </location>
</feature>
<dbReference type="OrthoDB" id="6159439at2759"/>
<evidence type="ECO:0000256" key="2">
    <source>
        <dbReference type="RuleBase" id="RU000682"/>
    </source>
</evidence>
<proteinExistence type="predicted"/>
<dbReference type="AlphaFoldDB" id="A0A4S4N384"/>
<feature type="DNA-binding region" description="Homeobox" evidence="1">
    <location>
        <begin position="10"/>
        <end position="58"/>
    </location>
</feature>
<dbReference type="GO" id="GO:0003677">
    <property type="term" value="F:DNA binding"/>
    <property type="evidence" value="ECO:0007669"/>
    <property type="project" value="UniProtKB-UniRule"/>
</dbReference>
<dbReference type="InterPro" id="IPR001356">
    <property type="entry name" value="HD"/>
</dbReference>
<dbReference type="InterPro" id="IPR009057">
    <property type="entry name" value="Homeodomain-like_sf"/>
</dbReference>
<evidence type="ECO:0000313" key="4">
    <source>
        <dbReference type="EMBL" id="THH33449.1"/>
    </source>
</evidence>
<dbReference type="EMBL" id="SGPM01000006">
    <property type="protein sequence ID" value="THH33449.1"/>
    <property type="molecule type" value="Genomic_DNA"/>
</dbReference>
<name>A0A4S4N384_9APHY</name>
<dbReference type="PROSITE" id="PS50071">
    <property type="entry name" value="HOMEOBOX_2"/>
    <property type="match status" value="1"/>
</dbReference>
<keyword evidence="1 2" id="KW-0539">Nucleus</keyword>
<evidence type="ECO:0000259" key="3">
    <source>
        <dbReference type="PROSITE" id="PS50071"/>
    </source>
</evidence>
<comment type="subcellular location">
    <subcellularLocation>
        <location evidence="1 2">Nucleus</location>
    </subcellularLocation>
</comment>
<evidence type="ECO:0000313" key="5">
    <source>
        <dbReference type="Proteomes" id="UP000308730"/>
    </source>
</evidence>